<dbReference type="InterPro" id="IPR036291">
    <property type="entry name" value="NAD(P)-bd_dom_sf"/>
</dbReference>
<name>A0A934UTU9_9MICO</name>
<dbReference type="InterPro" id="IPR002347">
    <property type="entry name" value="SDR_fam"/>
</dbReference>
<evidence type="ECO:0000256" key="5">
    <source>
        <dbReference type="ARBA" id="ARBA00023221"/>
    </source>
</evidence>
<keyword evidence="4" id="KW-0443">Lipid metabolism</keyword>
<dbReference type="FunFam" id="3.40.50.720:FF:000084">
    <property type="entry name" value="Short-chain dehydrogenase reductase"/>
    <property type="match status" value="1"/>
</dbReference>
<evidence type="ECO:0000313" key="7">
    <source>
        <dbReference type="Proteomes" id="UP000608530"/>
    </source>
</evidence>
<evidence type="ECO:0000256" key="3">
    <source>
        <dbReference type="ARBA" id="ARBA00023027"/>
    </source>
</evidence>
<dbReference type="PROSITE" id="PS00061">
    <property type="entry name" value="ADH_SHORT"/>
    <property type="match status" value="1"/>
</dbReference>
<dbReference type="Proteomes" id="UP000608530">
    <property type="component" value="Unassembled WGS sequence"/>
</dbReference>
<dbReference type="Pfam" id="PF13561">
    <property type="entry name" value="adh_short_C2"/>
    <property type="match status" value="1"/>
</dbReference>
<keyword evidence="5" id="KW-0753">Steroid metabolism</keyword>
<sequence length="263" mass="27246">MSDRFAGKVAIVTGGVSGIGAKIAERLIAEGGSVMIADINEQAIAGIGDTLGPNAAGRRTDVTDERDFAALVDETVERFGTLDLVFNVAGGSKSGSLTDISFEDWDFTVRLNLYSAFNGTRLGARQMLSEGKQGSIVNVASLNSLVPMFYGVGYTASKAGTVMLTKQAALELGEAGIRVNAVSPGLVSTPLTSGLTSIPGVTEAYAERIPMRRPAQPEEIAAAALFLASDDASYISGDNLVVDGAWSTSGYPDLRPFLGGAEG</sequence>
<evidence type="ECO:0000313" key="6">
    <source>
        <dbReference type="EMBL" id="MBK0417726.1"/>
    </source>
</evidence>
<dbReference type="PANTHER" id="PTHR43180">
    <property type="entry name" value="3-OXOACYL-(ACYL-CARRIER-PROTEIN) REDUCTASE (AFU_ORTHOLOGUE AFUA_6G11210)"/>
    <property type="match status" value="1"/>
</dbReference>
<dbReference type="GO" id="GO:0016491">
    <property type="term" value="F:oxidoreductase activity"/>
    <property type="evidence" value="ECO:0007669"/>
    <property type="project" value="UniProtKB-KW"/>
</dbReference>
<dbReference type="InterPro" id="IPR020904">
    <property type="entry name" value="Sc_DH/Rdtase_CS"/>
</dbReference>
<accession>A0A934UTU9</accession>
<evidence type="ECO:0000256" key="1">
    <source>
        <dbReference type="ARBA" id="ARBA00006484"/>
    </source>
</evidence>
<dbReference type="Gene3D" id="3.40.50.720">
    <property type="entry name" value="NAD(P)-binding Rossmann-like Domain"/>
    <property type="match status" value="1"/>
</dbReference>
<dbReference type="GO" id="GO:0008202">
    <property type="term" value="P:steroid metabolic process"/>
    <property type="evidence" value="ECO:0007669"/>
    <property type="project" value="UniProtKB-KW"/>
</dbReference>
<dbReference type="CDD" id="cd05233">
    <property type="entry name" value="SDR_c"/>
    <property type="match status" value="1"/>
</dbReference>
<dbReference type="PRINTS" id="PR00081">
    <property type="entry name" value="GDHRDH"/>
</dbReference>
<proteinExistence type="inferred from homology"/>
<comment type="similarity">
    <text evidence="1">Belongs to the short-chain dehydrogenases/reductases (SDR) family.</text>
</comment>
<dbReference type="PRINTS" id="PR00080">
    <property type="entry name" value="SDRFAMILY"/>
</dbReference>
<evidence type="ECO:0000256" key="2">
    <source>
        <dbReference type="ARBA" id="ARBA00023002"/>
    </source>
</evidence>
<gene>
    <name evidence="6" type="ORF">JD276_01570</name>
</gene>
<comment type="caution">
    <text evidence="6">The sequence shown here is derived from an EMBL/GenBank/DDBJ whole genome shotgun (WGS) entry which is preliminary data.</text>
</comment>
<keyword evidence="2" id="KW-0560">Oxidoreductase</keyword>
<dbReference type="AlphaFoldDB" id="A0A934UTU9"/>
<protein>
    <submittedName>
        <fullName evidence="6">SDR family oxidoreductase</fullName>
    </submittedName>
</protein>
<dbReference type="NCBIfam" id="NF005559">
    <property type="entry name" value="PRK07231.1"/>
    <property type="match status" value="1"/>
</dbReference>
<dbReference type="RefSeq" id="WP_200113080.1">
    <property type="nucleotide sequence ID" value="NZ_JAEHOH010000001.1"/>
</dbReference>
<dbReference type="EMBL" id="JAEHOH010000001">
    <property type="protein sequence ID" value="MBK0417726.1"/>
    <property type="molecule type" value="Genomic_DNA"/>
</dbReference>
<dbReference type="PANTHER" id="PTHR43180:SF28">
    <property type="entry name" value="NAD(P)-BINDING ROSSMANN-FOLD SUPERFAMILY PROTEIN"/>
    <property type="match status" value="1"/>
</dbReference>
<reference evidence="6" key="1">
    <citation type="submission" date="2020-12" db="EMBL/GenBank/DDBJ databases">
        <title>Leucobacter sp. CAS1, isolated from Chromium sludge.</title>
        <authorList>
            <person name="Xu Z."/>
        </authorList>
    </citation>
    <scope>NUCLEOTIDE SEQUENCE</scope>
    <source>
        <strain evidence="6">CSA1</strain>
    </source>
</reference>
<keyword evidence="7" id="KW-1185">Reference proteome</keyword>
<organism evidence="6 7">
    <name type="scientific">Leucobacter chromiisoli</name>
    <dbReference type="NCBI Taxonomy" id="2796471"/>
    <lineage>
        <taxon>Bacteria</taxon>
        <taxon>Bacillati</taxon>
        <taxon>Actinomycetota</taxon>
        <taxon>Actinomycetes</taxon>
        <taxon>Micrococcales</taxon>
        <taxon>Microbacteriaceae</taxon>
        <taxon>Leucobacter</taxon>
    </lineage>
</organism>
<keyword evidence="3" id="KW-0520">NAD</keyword>
<evidence type="ECO:0000256" key="4">
    <source>
        <dbReference type="ARBA" id="ARBA00023098"/>
    </source>
</evidence>
<dbReference type="SUPFAM" id="SSF51735">
    <property type="entry name" value="NAD(P)-binding Rossmann-fold domains"/>
    <property type="match status" value="1"/>
</dbReference>